<evidence type="ECO:0000256" key="4">
    <source>
        <dbReference type="SAM" id="MobiDB-lite"/>
    </source>
</evidence>
<dbReference type="Proteomes" id="UP000504603">
    <property type="component" value="Unplaced"/>
</dbReference>
<evidence type="ECO:0000256" key="3">
    <source>
        <dbReference type="RuleBase" id="RU003616"/>
    </source>
</evidence>
<keyword evidence="1 8" id="KW-0346">Stress response</keyword>
<dbReference type="SUPFAM" id="SSF49764">
    <property type="entry name" value="HSP20-like chaperones"/>
    <property type="match status" value="1"/>
</dbReference>
<accession>A0A6J1C6B8</accession>
<dbReference type="InterPro" id="IPR008978">
    <property type="entry name" value="HSP20-like_chaperone"/>
</dbReference>
<dbReference type="KEGG" id="mcha:111008672"/>
<comment type="similarity">
    <text evidence="2 3">Belongs to the small heat shock protein (HSP20) family.</text>
</comment>
<evidence type="ECO:0000256" key="5">
    <source>
        <dbReference type="SAM" id="Phobius"/>
    </source>
</evidence>
<evidence type="ECO:0000313" key="7">
    <source>
        <dbReference type="Proteomes" id="UP000504603"/>
    </source>
</evidence>
<dbReference type="RefSeq" id="XP_022137119.1">
    <property type="nucleotide sequence ID" value="XM_022281427.1"/>
</dbReference>
<feature type="compositionally biased region" description="Basic and acidic residues" evidence="4">
    <location>
        <begin position="112"/>
        <end position="125"/>
    </location>
</feature>
<dbReference type="InterPro" id="IPR031107">
    <property type="entry name" value="Small_HSP"/>
</dbReference>
<dbReference type="InterPro" id="IPR002068">
    <property type="entry name" value="A-crystallin/Hsp20_dom"/>
</dbReference>
<gene>
    <name evidence="8" type="primary">LOC111008672</name>
</gene>
<dbReference type="AlphaFoldDB" id="A0A6J1C6B8"/>
<evidence type="ECO:0000259" key="6">
    <source>
        <dbReference type="PROSITE" id="PS01031"/>
    </source>
</evidence>
<feature type="domain" description="SHSP" evidence="6">
    <location>
        <begin position="5"/>
        <end position="111"/>
    </location>
</feature>
<dbReference type="OrthoDB" id="1431247at2759"/>
<evidence type="ECO:0000256" key="2">
    <source>
        <dbReference type="PROSITE-ProRule" id="PRU00285"/>
    </source>
</evidence>
<organism evidence="7 8">
    <name type="scientific">Momordica charantia</name>
    <name type="common">Bitter gourd</name>
    <name type="synonym">Balsam pear</name>
    <dbReference type="NCBI Taxonomy" id="3673"/>
    <lineage>
        <taxon>Eukaryota</taxon>
        <taxon>Viridiplantae</taxon>
        <taxon>Streptophyta</taxon>
        <taxon>Embryophyta</taxon>
        <taxon>Tracheophyta</taxon>
        <taxon>Spermatophyta</taxon>
        <taxon>Magnoliopsida</taxon>
        <taxon>eudicotyledons</taxon>
        <taxon>Gunneridae</taxon>
        <taxon>Pentapetalae</taxon>
        <taxon>rosids</taxon>
        <taxon>fabids</taxon>
        <taxon>Cucurbitales</taxon>
        <taxon>Cucurbitaceae</taxon>
        <taxon>Momordiceae</taxon>
        <taxon>Momordica</taxon>
    </lineage>
</organism>
<sequence length="162" mass="18046">MAKDGVTYEDFEPFCQWKRLDDSDVLEVHLPEFKKEELRVRISNNALLTVSGERLKANDPKKIKFNREFKLSKDIYPDQIRAKFGSSVLSITMPKKASAGVGKPEAGVSNSEGKRTADSDNDKPKNFISSRFSRLKLSKQTAAAMAVAAVILALGAYYLTKN</sequence>
<dbReference type="Pfam" id="PF00011">
    <property type="entry name" value="HSP20"/>
    <property type="match status" value="1"/>
</dbReference>
<dbReference type="PANTHER" id="PTHR11527">
    <property type="entry name" value="HEAT-SHOCK PROTEIN 20 FAMILY MEMBER"/>
    <property type="match status" value="1"/>
</dbReference>
<keyword evidence="5" id="KW-1133">Transmembrane helix</keyword>
<evidence type="ECO:0000313" key="8">
    <source>
        <dbReference type="RefSeq" id="XP_022137119.1"/>
    </source>
</evidence>
<dbReference type="CDD" id="cd06464">
    <property type="entry name" value="ACD_sHsps-like"/>
    <property type="match status" value="1"/>
</dbReference>
<feature type="region of interest" description="Disordered" evidence="4">
    <location>
        <begin position="95"/>
        <end position="125"/>
    </location>
</feature>
<name>A0A6J1C6B8_MOMCH</name>
<keyword evidence="7" id="KW-1185">Reference proteome</keyword>
<keyword evidence="5" id="KW-0472">Membrane</keyword>
<protein>
    <submittedName>
        <fullName evidence="8">16.9 kDa class I heat shock protein 3</fullName>
    </submittedName>
</protein>
<proteinExistence type="inferred from homology"/>
<dbReference type="GeneID" id="111008672"/>
<dbReference type="Gene3D" id="2.60.40.790">
    <property type="match status" value="1"/>
</dbReference>
<reference evidence="8" key="1">
    <citation type="submission" date="2025-08" db="UniProtKB">
        <authorList>
            <consortium name="RefSeq"/>
        </authorList>
    </citation>
    <scope>IDENTIFICATION</scope>
    <source>
        <strain evidence="8">OHB3-1</strain>
    </source>
</reference>
<feature type="transmembrane region" description="Helical" evidence="5">
    <location>
        <begin position="141"/>
        <end position="159"/>
    </location>
</feature>
<dbReference type="PROSITE" id="PS01031">
    <property type="entry name" value="SHSP"/>
    <property type="match status" value="1"/>
</dbReference>
<evidence type="ECO:0000256" key="1">
    <source>
        <dbReference type="ARBA" id="ARBA00023016"/>
    </source>
</evidence>
<keyword evidence="5" id="KW-0812">Transmembrane</keyword>